<protein>
    <submittedName>
        <fullName evidence="1">CLUMA_CG005626, isoform A</fullName>
    </submittedName>
</protein>
<evidence type="ECO:0000313" key="2">
    <source>
        <dbReference type="Proteomes" id="UP000183832"/>
    </source>
</evidence>
<gene>
    <name evidence="1" type="ORF">CLUMA_CG005626</name>
</gene>
<keyword evidence="2" id="KW-1185">Reference proteome</keyword>
<name>A0A1J1HZS9_9DIPT</name>
<dbReference type="EMBL" id="CVRI01000022">
    <property type="protein sequence ID" value="CRK92046.1"/>
    <property type="molecule type" value="Genomic_DNA"/>
</dbReference>
<dbReference type="Proteomes" id="UP000183832">
    <property type="component" value="Unassembled WGS sequence"/>
</dbReference>
<organism evidence="1 2">
    <name type="scientific">Clunio marinus</name>
    <dbReference type="NCBI Taxonomy" id="568069"/>
    <lineage>
        <taxon>Eukaryota</taxon>
        <taxon>Metazoa</taxon>
        <taxon>Ecdysozoa</taxon>
        <taxon>Arthropoda</taxon>
        <taxon>Hexapoda</taxon>
        <taxon>Insecta</taxon>
        <taxon>Pterygota</taxon>
        <taxon>Neoptera</taxon>
        <taxon>Endopterygota</taxon>
        <taxon>Diptera</taxon>
        <taxon>Nematocera</taxon>
        <taxon>Chironomoidea</taxon>
        <taxon>Chironomidae</taxon>
        <taxon>Clunio</taxon>
    </lineage>
</organism>
<sequence>MIFSASCFSTSAVVATTKSALMTIVLRIVIAKHFDLIQTITNATFRWLTIIHEINDNDNLLIIFSRREILKPVINLKRSKCDERRQEEQEDEGKKTFYIIFLLHSNPSSRSKRDEFR</sequence>
<dbReference type="AlphaFoldDB" id="A0A1J1HZS9"/>
<accession>A0A1J1HZS9</accession>
<reference evidence="1 2" key="1">
    <citation type="submission" date="2015-04" db="EMBL/GenBank/DDBJ databases">
        <authorList>
            <person name="Syromyatnikov M.Y."/>
            <person name="Popov V.N."/>
        </authorList>
    </citation>
    <scope>NUCLEOTIDE SEQUENCE [LARGE SCALE GENOMIC DNA]</scope>
</reference>
<evidence type="ECO:0000313" key="1">
    <source>
        <dbReference type="EMBL" id="CRK92046.1"/>
    </source>
</evidence>
<proteinExistence type="predicted"/>